<dbReference type="InterPro" id="IPR012675">
    <property type="entry name" value="Beta-grasp_dom_sf"/>
</dbReference>
<dbReference type="SUPFAM" id="SSF54285">
    <property type="entry name" value="MoaD/ThiS"/>
    <property type="match status" value="1"/>
</dbReference>
<dbReference type="CDD" id="cd17040">
    <property type="entry name" value="Ubl_MoaD_like"/>
    <property type="match status" value="1"/>
</dbReference>
<evidence type="ECO:0000313" key="1">
    <source>
        <dbReference type="EMBL" id="CAG9182407.1"/>
    </source>
</evidence>
<accession>A0ABM8XQ85</accession>
<gene>
    <name evidence="1" type="ORF">LMG21510_04567</name>
</gene>
<sequence>MPHIVFAPAIQRHVASPDREVRASTVNDALQAVFQLQPELRHYIVDDQGQLRRHVAVFVDGTAIRDRRRMSDHVGEASRVYVVQALSGG</sequence>
<proteinExistence type="predicted"/>
<name>A0ABM8XQ85_9BURK</name>
<dbReference type="Pfam" id="PF02597">
    <property type="entry name" value="ThiS"/>
    <property type="match status" value="1"/>
</dbReference>
<dbReference type="InterPro" id="IPR003749">
    <property type="entry name" value="ThiS/MoaD-like"/>
</dbReference>
<dbReference type="PANTHER" id="PTHR38031:SF1">
    <property type="entry name" value="SULFUR CARRIER PROTEIN CYSO"/>
    <property type="match status" value="1"/>
</dbReference>
<dbReference type="InterPro" id="IPR052045">
    <property type="entry name" value="Sulfur_Carrier/Prot_Modifier"/>
</dbReference>
<dbReference type="Proteomes" id="UP000721236">
    <property type="component" value="Unassembled WGS sequence"/>
</dbReference>
<organism evidence="1 2">
    <name type="scientific">Cupriavidus respiraculi</name>
    <dbReference type="NCBI Taxonomy" id="195930"/>
    <lineage>
        <taxon>Bacteria</taxon>
        <taxon>Pseudomonadati</taxon>
        <taxon>Pseudomonadota</taxon>
        <taxon>Betaproteobacteria</taxon>
        <taxon>Burkholderiales</taxon>
        <taxon>Burkholderiaceae</taxon>
        <taxon>Cupriavidus</taxon>
    </lineage>
</organism>
<dbReference type="EMBL" id="CAJZAH010000007">
    <property type="protein sequence ID" value="CAG9182407.1"/>
    <property type="molecule type" value="Genomic_DNA"/>
</dbReference>
<protein>
    <recommendedName>
        <fullName evidence="3">MoaD/ThiS family protein</fullName>
    </recommendedName>
</protein>
<dbReference type="InterPro" id="IPR016155">
    <property type="entry name" value="Mopterin_synth/thiamin_S_b"/>
</dbReference>
<dbReference type="PANTHER" id="PTHR38031">
    <property type="entry name" value="SULFUR CARRIER PROTEIN SLR0821-RELATED"/>
    <property type="match status" value="1"/>
</dbReference>
<comment type="caution">
    <text evidence="1">The sequence shown here is derived from an EMBL/GenBank/DDBJ whole genome shotgun (WGS) entry which is preliminary data.</text>
</comment>
<evidence type="ECO:0000313" key="2">
    <source>
        <dbReference type="Proteomes" id="UP000721236"/>
    </source>
</evidence>
<dbReference type="RefSeq" id="WP_222203049.1">
    <property type="nucleotide sequence ID" value="NZ_CAJZAH010000007.1"/>
</dbReference>
<reference evidence="1 2" key="1">
    <citation type="submission" date="2021-08" db="EMBL/GenBank/DDBJ databases">
        <authorList>
            <person name="Peeters C."/>
        </authorList>
    </citation>
    <scope>NUCLEOTIDE SEQUENCE [LARGE SCALE GENOMIC DNA]</scope>
    <source>
        <strain evidence="1 2">LMG 21510</strain>
    </source>
</reference>
<evidence type="ECO:0008006" key="3">
    <source>
        <dbReference type="Google" id="ProtNLM"/>
    </source>
</evidence>
<dbReference type="Gene3D" id="3.10.20.30">
    <property type="match status" value="1"/>
</dbReference>
<keyword evidence="2" id="KW-1185">Reference proteome</keyword>